<feature type="compositionally biased region" description="Polar residues" evidence="1">
    <location>
        <begin position="599"/>
        <end position="611"/>
    </location>
</feature>
<feature type="region of interest" description="Disordered" evidence="1">
    <location>
        <begin position="161"/>
        <end position="185"/>
    </location>
</feature>
<accession>A0AA86SCD6</accession>
<evidence type="ECO:0000313" key="2">
    <source>
        <dbReference type="EMBL" id="CAJ1936256.1"/>
    </source>
</evidence>
<dbReference type="AlphaFoldDB" id="A0AA86SCD6"/>
<name>A0AA86SCD6_9FABA</name>
<dbReference type="InterPro" id="IPR010433">
    <property type="entry name" value="EIF-4B_pln"/>
</dbReference>
<dbReference type="Proteomes" id="UP001189624">
    <property type="component" value="Chromosome 3"/>
</dbReference>
<reference evidence="2" key="1">
    <citation type="submission" date="2023-10" db="EMBL/GenBank/DDBJ databases">
        <authorList>
            <person name="Domelevo Entfellner J.-B."/>
        </authorList>
    </citation>
    <scope>NUCLEOTIDE SEQUENCE</scope>
</reference>
<protein>
    <submittedName>
        <fullName evidence="2">Uncharacterized protein</fullName>
    </submittedName>
</protein>
<proteinExistence type="predicted"/>
<dbReference type="EMBL" id="OY731400">
    <property type="protein sequence ID" value="CAJ1936256.1"/>
    <property type="molecule type" value="Genomic_DNA"/>
</dbReference>
<evidence type="ECO:0000313" key="3">
    <source>
        <dbReference type="Proteomes" id="UP001189624"/>
    </source>
</evidence>
<feature type="compositionally biased region" description="Basic and acidic residues" evidence="1">
    <location>
        <begin position="500"/>
        <end position="540"/>
    </location>
</feature>
<sequence length="627" mass="69044">MSKKKVSGNTMTLKDFHGGSIPSDLALPSAPGVTVRASDRSGFDRPAAWGTPMGRSDHWSRPHTSPATRHYDDKSPFLSHTAPIGRNFDEDERKPLDGVSVPRRTISDESIRGGPPARVEVRPEYGLGGSSLGRQVAPVSQSHVRMGHSYSARLTDAVHVGMNPQSLGGSKEQGTAGGGGGYPNAWSMRKEVASAVEPEQPSWSSASAASKLAHASALEKVSSGRWQSKAVHYQTDAEIVRSPEVENRPRVNGVGAYNRMDAVGEKEYYDAMLAMHAERSLGIDNQMQGGRNELLNYERSGVSRYSDVRPTSAPYHSDGVQLARNDGKIVGSDMQHPMPSEPTERPKLKLLPRLKPLDSSEHAVMEYEQVNRQVNDSGHVETAYQAHGHANFVKPVSAGSDSGKEAGQRPKLNLKPRSHPVEQLDGNSERDRNALFGGARPRELVLKERGIDDVSINNYDVVEHSNRVENNILRAEKHHPEHSSQTRYTEKAEEAPLDQRTGRKAERKEQRVDGERVHAQRRNWRGDTRRTVRETDRPQASERQPSPETWRKPVEQQPKASPGATGIRYGRAASAVELAQAFSRSVSDPKVNDKFSGQRGLNTGSNRTQVPFSRLVGPTSRPQINGY</sequence>
<feature type="compositionally biased region" description="Basic and acidic residues" evidence="1">
    <location>
        <begin position="474"/>
        <end position="494"/>
    </location>
</feature>
<feature type="region of interest" description="Disordered" evidence="1">
    <location>
        <begin position="1"/>
        <end position="134"/>
    </location>
</feature>
<dbReference type="PANTHER" id="PTHR32091">
    <property type="entry name" value="EUKARYOTIC TRANSLATION INITIATION FACTOR 4B"/>
    <property type="match status" value="1"/>
</dbReference>
<dbReference type="PANTHER" id="PTHR32091:SF4">
    <property type="entry name" value="OS07G0546100 PROTEIN"/>
    <property type="match status" value="1"/>
</dbReference>
<dbReference type="GO" id="GO:0003743">
    <property type="term" value="F:translation initiation factor activity"/>
    <property type="evidence" value="ECO:0007669"/>
    <property type="project" value="InterPro"/>
</dbReference>
<gene>
    <name evidence="2" type="ORF">AYBTSS11_LOCUS7387</name>
</gene>
<feature type="compositionally biased region" description="Basic and acidic residues" evidence="1">
    <location>
        <begin position="87"/>
        <end position="96"/>
    </location>
</feature>
<feature type="region of interest" description="Disordered" evidence="1">
    <location>
        <begin position="474"/>
        <end position="568"/>
    </location>
</feature>
<keyword evidence="3" id="KW-1185">Reference proteome</keyword>
<feature type="compositionally biased region" description="Basic and acidic residues" evidence="1">
    <location>
        <begin position="419"/>
        <end position="433"/>
    </location>
</feature>
<organism evidence="2 3">
    <name type="scientific">Sphenostylis stenocarpa</name>
    <dbReference type="NCBI Taxonomy" id="92480"/>
    <lineage>
        <taxon>Eukaryota</taxon>
        <taxon>Viridiplantae</taxon>
        <taxon>Streptophyta</taxon>
        <taxon>Embryophyta</taxon>
        <taxon>Tracheophyta</taxon>
        <taxon>Spermatophyta</taxon>
        <taxon>Magnoliopsida</taxon>
        <taxon>eudicotyledons</taxon>
        <taxon>Gunneridae</taxon>
        <taxon>Pentapetalae</taxon>
        <taxon>rosids</taxon>
        <taxon>fabids</taxon>
        <taxon>Fabales</taxon>
        <taxon>Fabaceae</taxon>
        <taxon>Papilionoideae</taxon>
        <taxon>50 kb inversion clade</taxon>
        <taxon>NPAAA clade</taxon>
        <taxon>indigoferoid/millettioid clade</taxon>
        <taxon>Phaseoleae</taxon>
        <taxon>Sphenostylis</taxon>
    </lineage>
</organism>
<feature type="region of interest" description="Disordered" evidence="1">
    <location>
        <begin position="393"/>
        <end position="436"/>
    </location>
</feature>
<feature type="region of interest" description="Disordered" evidence="1">
    <location>
        <begin position="582"/>
        <end position="627"/>
    </location>
</feature>
<evidence type="ECO:0000256" key="1">
    <source>
        <dbReference type="SAM" id="MobiDB-lite"/>
    </source>
</evidence>
<dbReference type="GO" id="GO:0003729">
    <property type="term" value="F:mRNA binding"/>
    <property type="evidence" value="ECO:0007669"/>
    <property type="project" value="TreeGrafter"/>
</dbReference>
<dbReference type="Gramene" id="rna-AYBTSS11_LOCUS7387">
    <property type="protein sequence ID" value="CAJ1936256.1"/>
    <property type="gene ID" value="gene-AYBTSS11_LOCUS7387"/>
</dbReference>